<dbReference type="InterPro" id="IPR008929">
    <property type="entry name" value="Chondroitin_lyas"/>
</dbReference>
<dbReference type="KEGG" id="camu:CA2015_0322"/>
<dbReference type="OrthoDB" id="227957at2"/>
<organism evidence="1 2">
    <name type="scientific">Cyclobacterium amurskyense</name>
    <dbReference type="NCBI Taxonomy" id="320787"/>
    <lineage>
        <taxon>Bacteria</taxon>
        <taxon>Pseudomonadati</taxon>
        <taxon>Bacteroidota</taxon>
        <taxon>Cytophagia</taxon>
        <taxon>Cytophagales</taxon>
        <taxon>Cyclobacteriaceae</taxon>
        <taxon>Cyclobacterium</taxon>
    </lineage>
</organism>
<dbReference type="RefSeq" id="WP_048640303.1">
    <property type="nucleotide sequence ID" value="NZ_CP012040.1"/>
</dbReference>
<dbReference type="Gene3D" id="2.70.98.70">
    <property type="match status" value="1"/>
</dbReference>
<dbReference type="AlphaFoldDB" id="A0A0H4P5T6"/>
<protein>
    <recommendedName>
        <fullName evidence="3">Heparinase II/III family protein</fullName>
    </recommendedName>
</protein>
<name>A0A0H4P5T6_9BACT</name>
<dbReference type="EMBL" id="CP012040">
    <property type="protein sequence ID" value="AKP49801.1"/>
    <property type="molecule type" value="Genomic_DNA"/>
</dbReference>
<evidence type="ECO:0008006" key="3">
    <source>
        <dbReference type="Google" id="ProtNLM"/>
    </source>
</evidence>
<evidence type="ECO:0000313" key="2">
    <source>
        <dbReference type="Proteomes" id="UP000036520"/>
    </source>
</evidence>
<evidence type="ECO:0000313" key="1">
    <source>
        <dbReference type="EMBL" id="AKP49801.1"/>
    </source>
</evidence>
<gene>
    <name evidence="1" type="ORF">CA2015_0322</name>
</gene>
<dbReference type="SUPFAM" id="SSF48230">
    <property type="entry name" value="Chondroitin AC/alginate lyase"/>
    <property type="match status" value="1"/>
</dbReference>
<accession>A0A0H4P5T6</accession>
<dbReference type="Proteomes" id="UP000036520">
    <property type="component" value="Chromosome"/>
</dbReference>
<dbReference type="InterPro" id="IPR006311">
    <property type="entry name" value="TAT_signal"/>
</dbReference>
<dbReference type="Gene3D" id="1.50.10.100">
    <property type="entry name" value="Chondroitin AC/alginate lyase"/>
    <property type="match status" value="1"/>
</dbReference>
<dbReference type="STRING" id="320787.CA2015_0322"/>
<proteinExistence type="predicted"/>
<reference evidence="1 2" key="1">
    <citation type="submission" date="2015-07" db="EMBL/GenBank/DDBJ databases">
        <authorList>
            <person name="Kim K.M."/>
        </authorList>
    </citation>
    <scope>NUCLEOTIDE SEQUENCE [LARGE SCALE GENOMIC DNA]</scope>
    <source>
        <strain evidence="1 2">KCTC 12363</strain>
    </source>
</reference>
<keyword evidence="2" id="KW-1185">Reference proteome</keyword>
<sequence length="889" mass="100054">MDNKTANRRDFIKQSTLLGLGMYLSPFALSSTPHKSFDYPDTEQLLDWTDWKMYRHSVNHPCLTIKEDNLQAAKENIKNYDWARVHFDRIDAIIKQHIGKITPDFLNSMVEETTPGDPLWTPCPSCRDKGLPVHPHGLWSWDVENPEEIQCTECDAVFPNSEYPEEIVLTTTWGKPQKLTYCGGDPFVIFKYKEGRPSFTANIRSRKVQWIAGFCQTLAEGYLLTGNITYAATCREILLRLAKCYPGWLIHVGYGEYADMDPKTAALNMMKLPEPELCPPPNVPDNALWTGFWSAGRASGVGLESDFVRKVVTAYDLTCQAKKSDERPLYTEKDKYKIEKDLLLESTILLVCDKKLNNKSVSNRTAVALVGMCVGHPGLLRFGLEGFNMTVDGWYLPDGTTSESPFYGLMTLGGIWDMAQAAHGYSDPSGYKDKTGQRIDDLDLYHDSNYKLVWEAFFKGLQGDLKYPPYADSFENTTLDVAYVELMVANYPEKKEYLALLKELCGDDLLLHSGSAGFNSEFTDSEVEPVLRLPYDLTKPNGALSFSMYYRKPKLEKEKGAVLSFPDWCPQNLQIGHLRTGLDGRESLLLLSASPWGIHHENDSLNLYYWKNGTSLLSDLGYLWDHPLKPNNIRALAHNTVLIDEENQISKGRGGEILLFKTYPKVKIMEMASTAYSQASVYKRTAVLVDHGNGHSYVVDFFRVQGGEIQDYVFHASSKQLTINGISPVAKAGLSLYDFKETRTSNGKGTWNSQWISENGMTTRAWSLGQEGEEMFVGDGWGQKDWKNADIGATLPYFVRRKRGDGLQTFVSVFEGFDGEESFVKNVALVDKTGVVEVETSLGKDYIMYMHGNGEMSIEHGKGKEILSGHFAAASVQKEELVWMEALSL</sequence>
<dbReference type="PROSITE" id="PS51318">
    <property type="entry name" value="TAT"/>
    <property type="match status" value="1"/>
</dbReference>